<dbReference type="PROSITE" id="PS50893">
    <property type="entry name" value="ABC_TRANSPORTER_2"/>
    <property type="match status" value="1"/>
</dbReference>
<dbReference type="Proteomes" id="UP000095342">
    <property type="component" value="Chromosome"/>
</dbReference>
<dbReference type="InterPro" id="IPR027417">
    <property type="entry name" value="P-loop_NTPase"/>
</dbReference>
<keyword evidence="4 7" id="KW-0067">ATP-binding</keyword>
<dbReference type="CDD" id="cd03224">
    <property type="entry name" value="ABC_TM1139_LivF_branched"/>
    <property type="match status" value="1"/>
</dbReference>
<dbReference type="GO" id="GO:0015807">
    <property type="term" value="P:L-amino acid transport"/>
    <property type="evidence" value="ECO:0007669"/>
    <property type="project" value="TreeGrafter"/>
</dbReference>
<dbReference type="SMART" id="SM00382">
    <property type="entry name" value="AAA"/>
    <property type="match status" value="1"/>
</dbReference>
<evidence type="ECO:0000259" key="6">
    <source>
        <dbReference type="PROSITE" id="PS50893"/>
    </source>
</evidence>
<evidence type="ECO:0000256" key="1">
    <source>
        <dbReference type="ARBA" id="ARBA00005417"/>
    </source>
</evidence>
<comment type="similarity">
    <text evidence="1">Belongs to the ABC transporter superfamily.</text>
</comment>
<dbReference type="PROSITE" id="PS00211">
    <property type="entry name" value="ABC_TRANSPORTER_1"/>
    <property type="match status" value="1"/>
</dbReference>
<dbReference type="PANTHER" id="PTHR43820">
    <property type="entry name" value="HIGH-AFFINITY BRANCHED-CHAIN AMINO ACID TRANSPORT ATP-BINDING PROTEIN LIVF"/>
    <property type="match status" value="1"/>
</dbReference>
<dbReference type="InterPro" id="IPR017871">
    <property type="entry name" value="ABC_transporter-like_CS"/>
</dbReference>
<keyword evidence="3" id="KW-0547">Nucleotide-binding</keyword>
<dbReference type="GO" id="GO:0005524">
    <property type="term" value="F:ATP binding"/>
    <property type="evidence" value="ECO:0007669"/>
    <property type="project" value="UniProtKB-KW"/>
</dbReference>
<sequence>MSEPLLKVDNLVAGYNPGVPILRGATIEVMPGEIVTVLGPNGAGKSTLIKSIAGLVPVFSGKVTLDGRDITSLAPHTMVQQGLAYVPQTNNVFARLSVQENLEMGAYTRKEGLQQRLEETYQLFPDLARLRHHPAGKLSGGQRQMVAFGRALMVNPTLLMLDEPSAGLSPKLVGMVFKNVQEVRDTGVTILMVEQNAKAGLLISDRGYVLAEGKEQIMDQAGALLRNPEIGELYLGAKGGLL</sequence>
<gene>
    <name evidence="7" type="ORF">BJI67_01485</name>
</gene>
<dbReference type="RefSeq" id="WP_070071519.1">
    <property type="nucleotide sequence ID" value="NZ_CP017448.1"/>
</dbReference>
<dbReference type="InterPro" id="IPR052156">
    <property type="entry name" value="BCAA_Transport_ATP-bd_LivF"/>
</dbReference>
<keyword evidence="5" id="KW-0029">Amino-acid transport</keyword>
<reference evidence="7 8" key="1">
    <citation type="submission" date="2016-09" db="EMBL/GenBank/DDBJ databases">
        <title>Acidihalobacter prosperus V6 (DSM14174).</title>
        <authorList>
            <person name="Khaleque H.N."/>
            <person name="Ramsay J.P."/>
            <person name="Murphy R.J.T."/>
            <person name="Kaksonen A.H."/>
            <person name="Boxall N.J."/>
            <person name="Watkin E.L.J."/>
        </authorList>
    </citation>
    <scope>NUCLEOTIDE SEQUENCE [LARGE SCALE GENOMIC DNA]</scope>
    <source>
        <strain evidence="7 8">V6</strain>
    </source>
</reference>
<keyword evidence="2" id="KW-0813">Transport</keyword>
<dbReference type="SUPFAM" id="SSF52540">
    <property type="entry name" value="P-loop containing nucleoside triphosphate hydrolases"/>
    <property type="match status" value="1"/>
</dbReference>
<dbReference type="GO" id="GO:0015658">
    <property type="term" value="F:branched-chain amino acid transmembrane transporter activity"/>
    <property type="evidence" value="ECO:0007669"/>
    <property type="project" value="TreeGrafter"/>
</dbReference>
<dbReference type="Pfam" id="PF00005">
    <property type="entry name" value="ABC_tran"/>
    <property type="match status" value="1"/>
</dbReference>
<dbReference type="Gene3D" id="3.40.50.300">
    <property type="entry name" value="P-loop containing nucleotide triphosphate hydrolases"/>
    <property type="match status" value="1"/>
</dbReference>
<organism evidence="7 8">
    <name type="scientific">Acidihalobacter aeolianus</name>
    <dbReference type="NCBI Taxonomy" id="2792603"/>
    <lineage>
        <taxon>Bacteria</taxon>
        <taxon>Pseudomonadati</taxon>
        <taxon>Pseudomonadota</taxon>
        <taxon>Gammaproteobacteria</taxon>
        <taxon>Chromatiales</taxon>
        <taxon>Ectothiorhodospiraceae</taxon>
        <taxon>Acidihalobacter</taxon>
    </lineage>
</organism>
<keyword evidence="8" id="KW-1185">Reference proteome</keyword>
<dbReference type="AlphaFoldDB" id="A0A1D8K4N9"/>
<protein>
    <submittedName>
        <fullName evidence="7">ABC transporter ATP-binding protein</fullName>
    </submittedName>
</protein>
<dbReference type="EMBL" id="CP017448">
    <property type="protein sequence ID" value="AOV15920.1"/>
    <property type="molecule type" value="Genomic_DNA"/>
</dbReference>
<evidence type="ECO:0000256" key="4">
    <source>
        <dbReference type="ARBA" id="ARBA00022840"/>
    </source>
</evidence>
<dbReference type="InterPro" id="IPR003439">
    <property type="entry name" value="ABC_transporter-like_ATP-bd"/>
</dbReference>
<evidence type="ECO:0000256" key="5">
    <source>
        <dbReference type="ARBA" id="ARBA00022970"/>
    </source>
</evidence>
<evidence type="ECO:0000256" key="3">
    <source>
        <dbReference type="ARBA" id="ARBA00022741"/>
    </source>
</evidence>
<evidence type="ECO:0000256" key="2">
    <source>
        <dbReference type="ARBA" id="ARBA00022448"/>
    </source>
</evidence>
<evidence type="ECO:0000313" key="8">
    <source>
        <dbReference type="Proteomes" id="UP000095342"/>
    </source>
</evidence>
<name>A0A1D8K4N9_9GAMM</name>
<dbReference type="GO" id="GO:0016887">
    <property type="term" value="F:ATP hydrolysis activity"/>
    <property type="evidence" value="ECO:0007669"/>
    <property type="project" value="InterPro"/>
</dbReference>
<dbReference type="PANTHER" id="PTHR43820:SF4">
    <property type="entry name" value="HIGH-AFFINITY BRANCHED-CHAIN AMINO ACID TRANSPORT ATP-BINDING PROTEIN LIVF"/>
    <property type="match status" value="1"/>
</dbReference>
<dbReference type="KEGG" id="aaeo:BJI67_01485"/>
<dbReference type="InterPro" id="IPR003593">
    <property type="entry name" value="AAA+_ATPase"/>
</dbReference>
<feature type="domain" description="ABC transporter" evidence="6">
    <location>
        <begin position="6"/>
        <end position="237"/>
    </location>
</feature>
<evidence type="ECO:0000313" key="7">
    <source>
        <dbReference type="EMBL" id="AOV15920.1"/>
    </source>
</evidence>
<accession>A0A1D8K4N9</accession>
<proteinExistence type="inferred from homology"/>